<sequence length="156" mass="18311">MSLYLSNFVRVRLLIHRSRQYAAGRSTQRVPVIKSHIKRKATGRRRWAAICAVLRVCCLPPPDHLIQLVDPYSGGRGRSSTSEHSWRRRNERSKRSHHRRSPTSHRRRRHHREESSPRSPPEQWKNGRCVFFLIPNARLHPKCPPKNLPVNGLRQS</sequence>
<evidence type="ECO:0000313" key="1">
    <source>
        <dbReference type="EMBL" id="KAI8421039.1"/>
    </source>
</evidence>
<name>A0ACC0JAE5_CHOFU</name>
<accession>A0ACC0JAE5</accession>
<comment type="caution">
    <text evidence="1">The sequence shown here is derived from an EMBL/GenBank/DDBJ whole genome shotgun (WGS) entry which is preliminary data.</text>
</comment>
<evidence type="ECO:0000313" key="2">
    <source>
        <dbReference type="Proteomes" id="UP001064048"/>
    </source>
</evidence>
<proteinExistence type="predicted"/>
<organism evidence="1 2">
    <name type="scientific">Choristoneura fumiferana</name>
    <name type="common">Spruce budworm moth</name>
    <name type="synonym">Archips fumiferana</name>
    <dbReference type="NCBI Taxonomy" id="7141"/>
    <lineage>
        <taxon>Eukaryota</taxon>
        <taxon>Metazoa</taxon>
        <taxon>Ecdysozoa</taxon>
        <taxon>Arthropoda</taxon>
        <taxon>Hexapoda</taxon>
        <taxon>Insecta</taxon>
        <taxon>Pterygota</taxon>
        <taxon>Neoptera</taxon>
        <taxon>Endopterygota</taxon>
        <taxon>Lepidoptera</taxon>
        <taxon>Glossata</taxon>
        <taxon>Ditrysia</taxon>
        <taxon>Tortricoidea</taxon>
        <taxon>Tortricidae</taxon>
        <taxon>Tortricinae</taxon>
        <taxon>Choristoneura</taxon>
    </lineage>
</organism>
<dbReference type="Proteomes" id="UP001064048">
    <property type="component" value="Chromosome 13"/>
</dbReference>
<dbReference type="EMBL" id="CM046113">
    <property type="protein sequence ID" value="KAI8421039.1"/>
    <property type="molecule type" value="Genomic_DNA"/>
</dbReference>
<reference evidence="1 2" key="1">
    <citation type="journal article" date="2022" name="Genome Biol. Evol.">
        <title>The Spruce Budworm Genome: Reconstructing the Evolutionary History of Antifreeze Proteins.</title>
        <authorList>
            <person name="Beliveau C."/>
            <person name="Gagne P."/>
            <person name="Picq S."/>
            <person name="Vernygora O."/>
            <person name="Keeling C.I."/>
            <person name="Pinkney K."/>
            <person name="Doucet D."/>
            <person name="Wen F."/>
            <person name="Johnston J.S."/>
            <person name="Maaroufi H."/>
            <person name="Boyle B."/>
            <person name="Laroche J."/>
            <person name="Dewar K."/>
            <person name="Juretic N."/>
            <person name="Blackburn G."/>
            <person name="Nisole A."/>
            <person name="Brunet B."/>
            <person name="Brandao M."/>
            <person name="Lumley L."/>
            <person name="Duan J."/>
            <person name="Quan G."/>
            <person name="Lucarotti C.J."/>
            <person name="Roe A.D."/>
            <person name="Sperling F.A.H."/>
            <person name="Levesque R.C."/>
            <person name="Cusson M."/>
        </authorList>
    </citation>
    <scope>NUCLEOTIDE SEQUENCE [LARGE SCALE GENOMIC DNA]</scope>
    <source>
        <strain evidence="1">Glfc:IPQL:Cfum</strain>
    </source>
</reference>
<gene>
    <name evidence="1" type="ORF">MSG28_008168</name>
</gene>
<keyword evidence="2" id="KW-1185">Reference proteome</keyword>
<protein>
    <submittedName>
        <fullName evidence="1">Uncharacterized protein</fullName>
    </submittedName>
</protein>